<gene>
    <name evidence="9" type="ORF">KL86DYS1_30957</name>
</gene>
<dbReference type="SUPFAM" id="SSF48452">
    <property type="entry name" value="TPR-like"/>
    <property type="match status" value="1"/>
</dbReference>
<dbReference type="PROSITE" id="PS51257">
    <property type="entry name" value="PROKAR_LIPOPROTEIN"/>
    <property type="match status" value="1"/>
</dbReference>
<dbReference type="InterPro" id="IPR012944">
    <property type="entry name" value="SusD_RagB_dom"/>
</dbReference>
<proteinExistence type="inferred from homology"/>
<evidence type="ECO:0000259" key="7">
    <source>
        <dbReference type="Pfam" id="PF07980"/>
    </source>
</evidence>
<keyword evidence="3 6" id="KW-0732">Signal</keyword>
<keyword evidence="4" id="KW-0472">Membrane</keyword>
<evidence type="ECO:0000256" key="5">
    <source>
        <dbReference type="ARBA" id="ARBA00023237"/>
    </source>
</evidence>
<name>A0A212JZP7_9BACT</name>
<evidence type="ECO:0008006" key="10">
    <source>
        <dbReference type="Google" id="ProtNLM"/>
    </source>
</evidence>
<evidence type="ECO:0000256" key="4">
    <source>
        <dbReference type="ARBA" id="ARBA00023136"/>
    </source>
</evidence>
<evidence type="ECO:0000256" key="2">
    <source>
        <dbReference type="ARBA" id="ARBA00006275"/>
    </source>
</evidence>
<dbReference type="Pfam" id="PF14322">
    <property type="entry name" value="SusD-like_3"/>
    <property type="match status" value="1"/>
</dbReference>
<evidence type="ECO:0000256" key="6">
    <source>
        <dbReference type="SAM" id="SignalP"/>
    </source>
</evidence>
<protein>
    <recommendedName>
        <fullName evidence="10">RagB/SusD family nutrient uptake outer membrane protein</fullName>
    </recommendedName>
</protein>
<accession>A0A212JZP7</accession>
<dbReference type="InterPro" id="IPR033985">
    <property type="entry name" value="SusD-like_N"/>
</dbReference>
<dbReference type="AlphaFoldDB" id="A0A212JZP7"/>
<evidence type="ECO:0000256" key="3">
    <source>
        <dbReference type="ARBA" id="ARBA00022729"/>
    </source>
</evidence>
<keyword evidence="5" id="KW-0998">Cell outer membrane</keyword>
<feature type="domain" description="RagB/SusD" evidence="7">
    <location>
        <begin position="298"/>
        <end position="514"/>
    </location>
</feature>
<reference evidence="9" key="1">
    <citation type="submission" date="2016-04" db="EMBL/GenBank/DDBJ databases">
        <authorList>
            <person name="Evans L.H."/>
            <person name="Alamgir A."/>
            <person name="Owens N."/>
            <person name="Weber N.D."/>
            <person name="Virtaneva K."/>
            <person name="Barbian K."/>
            <person name="Babar A."/>
            <person name="Rosenke K."/>
        </authorList>
    </citation>
    <scope>NUCLEOTIDE SEQUENCE</scope>
    <source>
        <strain evidence="9">86-1</strain>
    </source>
</reference>
<comment type="similarity">
    <text evidence="2">Belongs to the SusD family.</text>
</comment>
<dbReference type="InterPro" id="IPR011990">
    <property type="entry name" value="TPR-like_helical_dom_sf"/>
</dbReference>
<feature type="domain" description="SusD-like N-terminal" evidence="8">
    <location>
        <begin position="93"/>
        <end position="231"/>
    </location>
</feature>
<feature type="chain" id="PRO_5013052736" description="RagB/SusD family nutrient uptake outer membrane protein" evidence="6">
    <location>
        <begin position="19"/>
        <end position="516"/>
    </location>
</feature>
<evidence type="ECO:0000256" key="1">
    <source>
        <dbReference type="ARBA" id="ARBA00004442"/>
    </source>
</evidence>
<dbReference type="RefSeq" id="WP_296943147.1">
    <property type="nucleotide sequence ID" value="NZ_LT599032.1"/>
</dbReference>
<dbReference type="Gene3D" id="1.25.40.390">
    <property type="match status" value="1"/>
</dbReference>
<dbReference type="EMBL" id="FLUM01000003">
    <property type="protein sequence ID" value="SBW04876.1"/>
    <property type="molecule type" value="Genomic_DNA"/>
</dbReference>
<evidence type="ECO:0000313" key="9">
    <source>
        <dbReference type="EMBL" id="SBW04876.1"/>
    </source>
</evidence>
<evidence type="ECO:0000259" key="8">
    <source>
        <dbReference type="Pfam" id="PF14322"/>
    </source>
</evidence>
<comment type="subcellular location">
    <subcellularLocation>
        <location evidence="1">Cell outer membrane</location>
    </subcellularLocation>
</comment>
<organism evidence="9">
    <name type="scientific">uncultured Dysgonomonas sp</name>
    <dbReference type="NCBI Taxonomy" id="206096"/>
    <lineage>
        <taxon>Bacteria</taxon>
        <taxon>Pseudomonadati</taxon>
        <taxon>Bacteroidota</taxon>
        <taxon>Bacteroidia</taxon>
        <taxon>Bacteroidales</taxon>
        <taxon>Dysgonomonadaceae</taxon>
        <taxon>Dysgonomonas</taxon>
        <taxon>environmental samples</taxon>
    </lineage>
</organism>
<dbReference type="Pfam" id="PF07980">
    <property type="entry name" value="SusD_RagB"/>
    <property type="match status" value="1"/>
</dbReference>
<feature type="signal peptide" evidence="6">
    <location>
        <begin position="1"/>
        <end position="18"/>
    </location>
</feature>
<dbReference type="GO" id="GO:0009279">
    <property type="term" value="C:cell outer membrane"/>
    <property type="evidence" value="ECO:0007669"/>
    <property type="project" value="UniProtKB-SubCell"/>
</dbReference>
<sequence>MKKYILKAISTSALIVFAFVLTGCGDLLDQAPQGQWTEDDNKGGSYQTDIFTLYAKMRGFNVTSGSPALAIHNFRSEDVETGTTASDGSLQRPMYDDFEYNASNGLIQSYYASNFDMIHIVNRVLDKMNTAEKNGETLTEGDIICRGEAHFFRAFAYFNLVRAFGEVPYIDFKIEDAAEAILPKSPASKIYELIDKDLTEAENSLPPMWESRFVGRLTWGAAKSLHAKTYLMRNDWANTYSSAMEVINSNIYNLDTPYDQIFRETGENCSESILELQCTATSALPGSNDIGSQFCQVQGVRGAGDWNMGWGWHTPTQLLADAFEPGDPRKDETLLYFVKTGEDPATIPANKPWGEKPVANGDVLNKYYNKKAYTNPALRTLYTKGGFWFNIRLIRLSDVILMAAESANEMGGKADEAIELLERVRARARAGNSAILPKVTTTDQVAFRNAVRHERRVELGMEWDRFYDLVRWGTAQQVLHAAGKTNYQNRHALLPLPQAEIDKSNGVLVQNPNYSN</sequence>